<name>A0AAD6SFT7_9AGAR</name>
<proteinExistence type="predicted"/>
<comment type="caution">
    <text evidence="1">The sequence shown here is derived from an EMBL/GenBank/DDBJ whole genome shotgun (WGS) entry which is preliminary data.</text>
</comment>
<dbReference type="Proteomes" id="UP001218188">
    <property type="component" value="Unassembled WGS sequence"/>
</dbReference>
<gene>
    <name evidence="1" type="ORF">C8F04DRAFT_1123946</name>
</gene>
<dbReference type="EMBL" id="JARJCM010000132">
    <property type="protein sequence ID" value="KAJ7026863.1"/>
    <property type="molecule type" value="Genomic_DNA"/>
</dbReference>
<protein>
    <submittedName>
        <fullName evidence="1">Uncharacterized protein</fullName>
    </submittedName>
</protein>
<evidence type="ECO:0000313" key="1">
    <source>
        <dbReference type="EMBL" id="KAJ7026863.1"/>
    </source>
</evidence>
<dbReference type="AlphaFoldDB" id="A0AAD6SFT7"/>
<organism evidence="1 2">
    <name type="scientific">Mycena alexandri</name>
    <dbReference type="NCBI Taxonomy" id="1745969"/>
    <lineage>
        <taxon>Eukaryota</taxon>
        <taxon>Fungi</taxon>
        <taxon>Dikarya</taxon>
        <taxon>Basidiomycota</taxon>
        <taxon>Agaricomycotina</taxon>
        <taxon>Agaricomycetes</taxon>
        <taxon>Agaricomycetidae</taxon>
        <taxon>Agaricales</taxon>
        <taxon>Marasmiineae</taxon>
        <taxon>Mycenaceae</taxon>
        <taxon>Mycena</taxon>
    </lineage>
</organism>
<accession>A0AAD6SFT7</accession>
<keyword evidence="2" id="KW-1185">Reference proteome</keyword>
<reference evidence="1" key="1">
    <citation type="submission" date="2023-03" db="EMBL/GenBank/DDBJ databases">
        <title>Massive genome expansion in bonnet fungi (Mycena s.s.) driven by repeated elements and novel gene families across ecological guilds.</title>
        <authorList>
            <consortium name="Lawrence Berkeley National Laboratory"/>
            <person name="Harder C.B."/>
            <person name="Miyauchi S."/>
            <person name="Viragh M."/>
            <person name="Kuo A."/>
            <person name="Thoen E."/>
            <person name="Andreopoulos B."/>
            <person name="Lu D."/>
            <person name="Skrede I."/>
            <person name="Drula E."/>
            <person name="Henrissat B."/>
            <person name="Morin E."/>
            <person name="Kohler A."/>
            <person name="Barry K."/>
            <person name="LaButti K."/>
            <person name="Morin E."/>
            <person name="Salamov A."/>
            <person name="Lipzen A."/>
            <person name="Mereny Z."/>
            <person name="Hegedus B."/>
            <person name="Baldrian P."/>
            <person name="Stursova M."/>
            <person name="Weitz H."/>
            <person name="Taylor A."/>
            <person name="Grigoriev I.V."/>
            <person name="Nagy L.G."/>
            <person name="Martin F."/>
            <person name="Kauserud H."/>
        </authorList>
    </citation>
    <scope>NUCLEOTIDE SEQUENCE</scope>
    <source>
        <strain evidence="1">CBHHK200</strain>
    </source>
</reference>
<evidence type="ECO:0000313" key="2">
    <source>
        <dbReference type="Proteomes" id="UP001218188"/>
    </source>
</evidence>
<sequence>MPSRQPLRERCAVPTQVCTDRRKLDNYSVQKRGDTTVKSHVKRRLSMFGIDEVPRTPRDPHGPRQFLPYLYLFSPPAPGAPPPPGNWTHTIRLLPPSKTRAVGCTDLVTSPRAGLDLRIPPAALKSDEAGLHITTGHLTLARDFLALALPYYASAHPGAISPGLAGCGWPTSTSTSTSTSTYTSTSGQWSGTATAVDWTPIGHTPLEGLGNMMPQVSPLSQADPVRVLVLGPPRLVLAITLVYIAFASGRSVAEVTRSVLEGDVDPEWCSLIGDDGDLGLGQKGMKVLERAALNDM</sequence>